<gene>
    <name evidence="1" type="ORF">SAMN05444580_10657</name>
</gene>
<proteinExistence type="predicted"/>
<dbReference type="EMBL" id="FNAB01000006">
    <property type="protein sequence ID" value="SDD71987.1"/>
    <property type="molecule type" value="Genomic_DNA"/>
</dbReference>
<dbReference type="AlphaFoldDB" id="A0A1G6X3K4"/>
<reference evidence="1 2" key="1">
    <citation type="submission" date="2016-10" db="EMBL/GenBank/DDBJ databases">
        <authorList>
            <person name="de Groot N.N."/>
        </authorList>
    </citation>
    <scope>NUCLEOTIDE SEQUENCE [LARGE SCALE GENOMIC DNA]</scope>
    <source>
        <strain evidence="1 2">JCM 11308</strain>
    </source>
</reference>
<sequence length="300" mass="31476">MISVRSTPFVTSQVDGHIINASGVVPVSASRFVFIDNSDPRALLELNLNPDGTQDGPIVRRHLVGLAAGALSDPEGIARVDTGAGFDLIVTSSLCVKSAPPPGKVHAHDGLVRIRYTPDGDLHADPMHGFRDWLIACHPALPAAAQLSPDQSGLNIEGVAWDPSRRALLFGVRSPVTAGRIPVLCVCLDTDAPWSTTALQPGPELSIEKSDFASPQGIRDIEYDSARQEFLVVLGRSLSLGTAPFQLCTWDGTASSVTVLDVKFEPSTMKPEGVAAIPGGGARSIVFVDDAGGFAVLNGA</sequence>
<name>A0A1G6X3K4_9NOCA</name>
<protein>
    <recommendedName>
        <fullName evidence="3">DUF3616 domain-containing protein</fullName>
    </recommendedName>
</protein>
<evidence type="ECO:0000313" key="1">
    <source>
        <dbReference type="EMBL" id="SDD71987.1"/>
    </source>
</evidence>
<dbReference type="Proteomes" id="UP000199417">
    <property type="component" value="Unassembled WGS sequence"/>
</dbReference>
<accession>A0A1G6X3K4</accession>
<keyword evidence="2" id="KW-1185">Reference proteome</keyword>
<evidence type="ECO:0000313" key="2">
    <source>
        <dbReference type="Proteomes" id="UP000199417"/>
    </source>
</evidence>
<organism evidence="1 2">
    <name type="scientific">Rhodococcus tukisamuensis</name>
    <dbReference type="NCBI Taxonomy" id="168276"/>
    <lineage>
        <taxon>Bacteria</taxon>
        <taxon>Bacillati</taxon>
        <taxon>Actinomycetota</taxon>
        <taxon>Actinomycetes</taxon>
        <taxon>Mycobacteriales</taxon>
        <taxon>Nocardiaceae</taxon>
        <taxon>Rhodococcus</taxon>
    </lineage>
</organism>
<evidence type="ECO:0008006" key="3">
    <source>
        <dbReference type="Google" id="ProtNLM"/>
    </source>
</evidence>